<organism evidence="1 2">
    <name type="scientific">Helicobacter valdiviensis</name>
    <dbReference type="NCBI Taxonomy" id="1458358"/>
    <lineage>
        <taxon>Bacteria</taxon>
        <taxon>Pseudomonadati</taxon>
        <taxon>Campylobacterota</taxon>
        <taxon>Epsilonproteobacteria</taxon>
        <taxon>Campylobacterales</taxon>
        <taxon>Helicobacteraceae</taxon>
        <taxon>Helicobacter</taxon>
    </lineage>
</organism>
<dbReference type="AlphaFoldDB" id="A0A2W6MZ04"/>
<evidence type="ECO:0000313" key="2">
    <source>
        <dbReference type="Proteomes" id="UP000249746"/>
    </source>
</evidence>
<reference evidence="1 2" key="1">
    <citation type="submission" date="2017-03" db="EMBL/GenBank/DDBJ databases">
        <title>Genomic and clinical evidence uncovers the enterohepatic species Helicobacter valdiviensis as a potential human intestinal pathogen.</title>
        <authorList>
            <person name="Fresia P."/>
            <person name="Jara R."/>
            <person name="Sierra R."/>
            <person name="Ferres I."/>
            <person name="Greif G."/>
            <person name="Iraola G."/>
            <person name="Collado L."/>
        </authorList>
    </citation>
    <scope>NUCLEOTIDE SEQUENCE [LARGE SCALE GENOMIC DNA]</scope>
    <source>
        <strain evidence="1 2">WBE14</strain>
    </source>
</reference>
<evidence type="ECO:0008006" key="3">
    <source>
        <dbReference type="Google" id="ProtNLM"/>
    </source>
</evidence>
<dbReference type="EMBL" id="NBIU01000005">
    <property type="protein sequence ID" value="PZT48578.1"/>
    <property type="molecule type" value="Genomic_DNA"/>
</dbReference>
<gene>
    <name evidence="1" type="ORF">B6S12_02745</name>
</gene>
<dbReference type="RefSeq" id="WP_111229298.1">
    <property type="nucleotide sequence ID" value="NZ_NBIU01000005.1"/>
</dbReference>
<dbReference type="PROSITE" id="PS51257">
    <property type="entry name" value="PROKAR_LIPOPROTEIN"/>
    <property type="match status" value="1"/>
</dbReference>
<dbReference type="Proteomes" id="UP000249746">
    <property type="component" value="Unassembled WGS sequence"/>
</dbReference>
<evidence type="ECO:0000313" key="1">
    <source>
        <dbReference type="EMBL" id="PZT48578.1"/>
    </source>
</evidence>
<dbReference type="OrthoDB" id="9820109at2"/>
<accession>A0A2W6MZ04</accession>
<keyword evidence="2" id="KW-1185">Reference proteome</keyword>
<proteinExistence type="predicted"/>
<name>A0A2W6MZ04_9HELI</name>
<protein>
    <recommendedName>
        <fullName evidence="3">Lipoprotein</fullName>
    </recommendedName>
</protein>
<comment type="caution">
    <text evidence="1">The sequence shown here is derived from an EMBL/GenBank/DDBJ whole genome shotgun (WGS) entry which is preliminary data.</text>
</comment>
<sequence>MQKLVKKLFGIFVLSVIGISFSACIRLLEPILYIPDTPSLIANSLNSKAAGSVCEGIYTLLDKDKNQEALLKASKIMGYSKEELEKILQKANVKYQTYHKGVLSYVRLKYHLAYLLENYQKEPELLKKILQENYFLEEAEAKIIAKEGAISKQEEEILKQKGYFLDVLALNSKNLKEARDSQATYTTSNPIKKMIHLKLKPKGESPYKERELEMLFLANSENLLELENIKSIKIHFELPNPNNIHPESLMYGFVDTTSVTCNIDRDYNKMRYEYPTLFGVQTQPLGEEEILVLYLF</sequence>